<dbReference type="PANTHER" id="PTHR43798">
    <property type="entry name" value="MONOACYLGLYCEROL LIPASE"/>
    <property type="match status" value="1"/>
</dbReference>
<protein>
    <submittedName>
        <fullName evidence="2">Alpha/beta hydrolase</fullName>
    </submittedName>
</protein>
<keyword evidence="3" id="KW-1185">Reference proteome</keyword>
<name>A0ABT5VMR2_9BACI</name>
<dbReference type="GO" id="GO:0016787">
    <property type="term" value="F:hydrolase activity"/>
    <property type="evidence" value="ECO:0007669"/>
    <property type="project" value="UniProtKB-KW"/>
</dbReference>
<dbReference type="EMBL" id="JAOTPO010000025">
    <property type="protein sequence ID" value="MDE5416067.1"/>
    <property type="molecule type" value="Genomic_DNA"/>
</dbReference>
<dbReference type="Proteomes" id="UP001148125">
    <property type="component" value="Unassembled WGS sequence"/>
</dbReference>
<dbReference type="InterPro" id="IPR050266">
    <property type="entry name" value="AB_hydrolase_sf"/>
</dbReference>
<dbReference type="Pfam" id="PF12697">
    <property type="entry name" value="Abhydrolase_6"/>
    <property type="match status" value="1"/>
</dbReference>
<reference evidence="2" key="1">
    <citation type="submission" date="2024-05" db="EMBL/GenBank/DDBJ databases">
        <title>Alkalihalobacillus sp. strain MEB203 novel alkaliphilic bacterium from Lonar Lake, India.</title>
        <authorList>
            <person name="Joshi A."/>
            <person name="Thite S."/>
            <person name="Mengade P."/>
        </authorList>
    </citation>
    <scope>NUCLEOTIDE SEQUENCE</scope>
    <source>
        <strain evidence="2">MEB 203</strain>
    </source>
</reference>
<evidence type="ECO:0000259" key="1">
    <source>
        <dbReference type="Pfam" id="PF12697"/>
    </source>
</evidence>
<dbReference type="PANTHER" id="PTHR43798:SF6">
    <property type="entry name" value="HYDROLASE, PUTATIVE (AFU_ORTHOLOGUE AFUA_4G13070)-RELATED"/>
    <property type="match status" value="1"/>
</dbReference>
<dbReference type="InterPro" id="IPR029058">
    <property type="entry name" value="AB_hydrolase_fold"/>
</dbReference>
<dbReference type="RefSeq" id="WP_275120655.1">
    <property type="nucleotide sequence ID" value="NZ_JAOTPO010000025.1"/>
</dbReference>
<evidence type="ECO:0000313" key="3">
    <source>
        <dbReference type="Proteomes" id="UP001148125"/>
    </source>
</evidence>
<organism evidence="2 3">
    <name type="scientific">Alkalihalobacterium chitinilyticum</name>
    <dbReference type="NCBI Taxonomy" id="2980103"/>
    <lineage>
        <taxon>Bacteria</taxon>
        <taxon>Bacillati</taxon>
        <taxon>Bacillota</taxon>
        <taxon>Bacilli</taxon>
        <taxon>Bacillales</taxon>
        <taxon>Bacillaceae</taxon>
        <taxon>Alkalihalobacterium</taxon>
    </lineage>
</organism>
<comment type="caution">
    <text evidence="2">The sequence shown here is derived from an EMBL/GenBank/DDBJ whole genome shotgun (WGS) entry which is preliminary data.</text>
</comment>
<dbReference type="InterPro" id="IPR000073">
    <property type="entry name" value="AB_hydrolase_1"/>
</dbReference>
<sequence length="228" mass="26100">MKRWLEPVFKDKKGFQRIYVDLPWHGQSACKDIVSTEGIRQLLTSYITELLGDQTFSIIGHSYGGYIAQGLISDQTKGLCLLAPATHQKERNVPKKTVFNRNETALTQVSLEIRTAFETLMVYQSAANLQLFIDEIQPGRLLADRAFLTSNWRDAGYFFKADPLAKPYNGRSLLIAGKFDSICGYKDFYRLYEYLPDSTFTILQAGHLLQIEQRETVQFLIGEWLVEL</sequence>
<keyword evidence="2" id="KW-0378">Hydrolase</keyword>
<dbReference type="Gene3D" id="3.40.50.1820">
    <property type="entry name" value="alpha/beta hydrolase"/>
    <property type="match status" value="1"/>
</dbReference>
<accession>A0ABT5VMR2</accession>
<proteinExistence type="predicted"/>
<evidence type="ECO:0000313" key="2">
    <source>
        <dbReference type="EMBL" id="MDE5416067.1"/>
    </source>
</evidence>
<feature type="domain" description="AB hydrolase-1" evidence="1">
    <location>
        <begin position="16"/>
        <end position="215"/>
    </location>
</feature>
<gene>
    <name evidence="2" type="ORF">N7Z68_22320</name>
</gene>
<dbReference type="SUPFAM" id="SSF53474">
    <property type="entry name" value="alpha/beta-Hydrolases"/>
    <property type="match status" value="1"/>
</dbReference>